<dbReference type="GO" id="GO:0003676">
    <property type="term" value="F:nucleic acid binding"/>
    <property type="evidence" value="ECO:0007669"/>
    <property type="project" value="InterPro"/>
</dbReference>
<dbReference type="PANTHER" id="PTHR33841">
    <property type="entry name" value="DNA METHYLTRANSFERASE YEEA-RELATED"/>
    <property type="match status" value="1"/>
</dbReference>
<proteinExistence type="predicted"/>
<dbReference type="InterPro" id="IPR002052">
    <property type="entry name" value="DNA_methylase_N6_adenine_CS"/>
</dbReference>
<keyword evidence="4" id="KW-0949">S-adenosyl-L-methionine</keyword>
<dbReference type="SUPFAM" id="SSF53335">
    <property type="entry name" value="S-adenosyl-L-methionine-dependent methyltransferases"/>
    <property type="match status" value="1"/>
</dbReference>
<dbReference type="EMBL" id="CP021422">
    <property type="protein sequence ID" value="ASB39351.1"/>
    <property type="molecule type" value="Genomic_DNA"/>
</dbReference>
<gene>
    <name evidence="7" type="ORF">ADH66_00950</name>
    <name evidence="8" type="ORF">I5Q82_10940</name>
</gene>
<reference evidence="8 10" key="3">
    <citation type="submission" date="2020-11" db="EMBL/GenBank/DDBJ databases">
        <title>Closed and high quality bacterial genomes of the OMM12 community.</title>
        <authorList>
            <person name="Marbouty M."/>
            <person name="Lamy-Besnier Q."/>
            <person name="Debarbieux L."/>
            <person name="Koszul R."/>
        </authorList>
    </citation>
    <scope>NUCLEOTIDE SEQUENCE [LARGE SCALE GENOMIC DNA]</scope>
    <source>
        <strain evidence="8 10">KB18</strain>
    </source>
</reference>
<evidence type="ECO:0000313" key="10">
    <source>
        <dbReference type="Proteomes" id="UP000596035"/>
    </source>
</evidence>
<dbReference type="AlphaFoldDB" id="A0A1Z2XLM8"/>
<evidence type="ECO:0000256" key="5">
    <source>
        <dbReference type="ARBA" id="ARBA00047942"/>
    </source>
</evidence>
<dbReference type="InterPro" id="IPR011639">
    <property type="entry name" value="MethylTrfase_TaqI-like_dom"/>
</dbReference>
<dbReference type="KEGG" id="amur:ADH66_00950"/>
<evidence type="ECO:0000256" key="4">
    <source>
        <dbReference type="ARBA" id="ARBA00022691"/>
    </source>
</evidence>
<evidence type="ECO:0000313" key="8">
    <source>
        <dbReference type="EMBL" id="QQR28640.1"/>
    </source>
</evidence>
<dbReference type="InterPro" id="IPR050953">
    <property type="entry name" value="N4_N6_ade-DNA_methylase"/>
</dbReference>
<feature type="domain" description="Type II methyltransferase M.TaqI-like" evidence="6">
    <location>
        <begin position="75"/>
        <end position="207"/>
    </location>
</feature>
<name>A0A1Z2XLM8_9FIRM</name>
<dbReference type="CDD" id="cd02440">
    <property type="entry name" value="AdoMet_MTases"/>
    <property type="match status" value="1"/>
</dbReference>
<dbReference type="InterPro" id="IPR029063">
    <property type="entry name" value="SAM-dependent_MTases_sf"/>
</dbReference>
<evidence type="ECO:0000259" key="6">
    <source>
        <dbReference type="Pfam" id="PF07669"/>
    </source>
</evidence>
<dbReference type="GO" id="GO:0009007">
    <property type="term" value="F:site-specific DNA-methyltransferase (adenine-specific) activity"/>
    <property type="evidence" value="ECO:0007669"/>
    <property type="project" value="UniProtKB-EC"/>
</dbReference>
<keyword evidence="2 8" id="KW-0489">Methyltransferase</keyword>
<keyword evidence="9" id="KW-1185">Reference proteome</keyword>
<dbReference type="PROSITE" id="PS00092">
    <property type="entry name" value="N6_MTASE"/>
    <property type="match status" value="1"/>
</dbReference>
<evidence type="ECO:0000313" key="7">
    <source>
        <dbReference type="EMBL" id="ASB39351.1"/>
    </source>
</evidence>
<evidence type="ECO:0000313" key="9">
    <source>
        <dbReference type="Proteomes" id="UP000196710"/>
    </source>
</evidence>
<reference evidence="9" key="2">
    <citation type="submission" date="2017-05" db="EMBL/GenBank/DDBJ databases">
        <title>Improved OligoMM genomes.</title>
        <authorList>
            <person name="Garzetti D."/>
        </authorList>
    </citation>
    <scope>NUCLEOTIDE SEQUENCE [LARGE SCALE GENOMIC DNA]</scope>
    <source>
        <strain evidence="9">KB18</strain>
    </source>
</reference>
<accession>A0A1Z2XLM8</accession>
<protein>
    <recommendedName>
        <fullName evidence="1">site-specific DNA-methyltransferase (adenine-specific)</fullName>
        <ecNumber evidence="1">2.1.1.72</ecNumber>
    </recommendedName>
</protein>
<dbReference type="Proteomes" id="UP000596035">
    <property type="component" value="Chromosome"/>
</dbReference>
<dbReference type="PANTHER" id="PTHR33841:SF1">
    <property type="entry name" value="DNA METHYLTRANSFERASE A"/>
    <property type="match status" value="1"/>
</dbReference>
<dbReference type="REBASE" id="458227">
    <property type="entry name" value="M1.AmusKB18ORF10940P"/>
</dbReference>
<dbReference type="RefSeq" id="WP_066536834.1">
    <property type="nucleotide sequence ID" value="NZ_CP021422.1"/>
</dbReference>
<sequence>MSLAQNAYIDASNVYESSLENNYKKDKGVYYTDLSLAEKMLIELKLPKDTIIMDPCCGTGVFLYAAKKRGFINLFGADQDENAVNFCQNNINNVSFACCDSIGPSASALLEVFGLTDQPDVIIGNPPYVPLAGEVELNCDELFRRRVSNAGNNLFIAALMRAFEIVKANGIVSYIIPKNFLHVAGYSLLRKTLLEEKTILSIIDIGTYFKKVRGEQIILTVKNCVADKKHKIKLKKLSSNRFVTMSNIPQAFYKEEILIFNCTEDYLIYKKLTSSYQTLSELCKGYVGRGKSISENAIVGKEIRKFGYKNHTVPTTGNKVFIQNIYSAEAGIIAAFGGDMEAAQTVTVFTDSDEKMCRYILGILHSRLCNLFLYKYCYNYSKLTMHTDSKYLKKIPLPSTNQQNEYFDSILSLVGRLESNGYMSPEWFGCLEELNQIVYKAYGINEKESDYIDCEVKRIQSKRWISDGQL</sequence>
<keyword evidence="3" id="KW-0808">Transferase</keyword>
<evidence type="ECO:0000256" key="3">
    <source>
        <dbReference type="ARBA" id="ARBA00022679"/>
    </source>
</evidence>
<dbReference type="Pfam" id="PF07669">
    <property type="entry name" value="Eco57I"/>
    <property type="match status" value="1"/>
</dbReference>
<evidence type="ECO:0000256" key="2">
    <source>
        <dbReference type="ARBA" id="ARBA00022603"/>
    </source>
</evidence>
<dbReference type="REBASE" id="205221">
    <property type="entry name" value="M1.AmuKB18ORF950P"/>
</dbReference>
<dbReference type="GO" id="GO:0006304">
    <property type="term" value="P:DNA modification"/>
    <property type="evidence" value="ECO:0007669"/>
    <property type="project" value="InterPro"/>
</dbReference>
<dbReference type="EMBL" id="CP065321">
    <property type="protein sequence ID" value="QQR28640.1"/>
    <property type="molecule type" value="Genomic_DNA"/>
</dbReference>
<dbReference type="GO" id="GO:0032259">
    <property type="term" value="P:methylation"/>
    <property type="evidence" value="ECO:0007669"/>
    <property type="project" value="UniProtKB-KW"/>
</dbReference>
<comment type="catalytic activity">
    <reaction evidence="5">
        <text>a 2'-deoxyadenosine in DNA + S-adenosyl-L-methionine = an N(6)-methyl-2'-deoxyadenosine in DNA + S-adenosyl-L-homocysteine + H(+)</text>
        <dbReference type="Rhea" id="RHEA:15197"/>
        <dbReference type="Rhea" id="RHEA-COMP:12418"/>
        <dbReference type="Rhea" id="RHEA-COMP:12419"/>
        <dbReference type="ChEBI" id="CHEBI:15378"/>
        <dbReference type="ChEBI" id="CHEBI:57856"/>
        <dbReference type="ChEBI" id="CHEBI:59789"/>
        <dbReference type="ChEBI" id="CHEBI:90615"/>
        <dbReference type="ChEBI" id="CHEBI:90616"/>
        <dbReference type="EC" id="2.1.1.72"/>
    </reaction>
</comment>
<organism evidence="8 10">
    <name type="scientific">Acutalibacter muris</name>
    <dbReference type="NCBI Taxonomy" id="1796620"/>
    <lineage>
        <taxon>Bacteria</taxon>
        <taxon>Bacillati</taxon>
        <taxon>Bacillota</taxon>
        <taxon>Clostridia</taxon>
        <taxon>Eubacteriales</taxon>
        <taxon>Acutalibacteraceae</taxon>
        <taxon>Acutalibacter</taxon>
    </lineage>
</organism>
<dbReference type="Proteomes" id="UP000196710">
    <property type="component" value="Chromosome"/>
</dbReference>
<reference evidence="7" key="1">
    <citation type="journal article" date="2017" name="Genome Announc.">
        <title>High-Quality Whole-Genome Sequences of the Oligo-Mouse-Microbiota Bacterial Community.</title>
        <authorList>
            <person name="Garzetti D."/>
            <person name="Brugiroux S."/>
            <person name="Bunk B."/>
            <person name="Pukall R."/>
            <person name="McCoy K.D."/>
            <person name="Macpherson A.J."/>
            <person name="Stecher B."/>
        </authorList>
    </citation>
    <scope>NUCLEOTIDE SEQUENCE</scope>
    <source>
        <strain evidence="7">KB18</strain>
    </source>
</reference>
<dbReference type="PRINTS" id="PR00507">
    <property type="entry name" value="N12N6MTFRASE"/>
</dbReference>
<dbReference type="Gene3D" id="3.40.50.150">
    <property type="entry name" value="Vaccinia Virus protein VP39"/>
    <property type="match status" value="1"/>
</dbReference>
<dbReference type="EC" id="2.1.1.72" evidence="1"/>
<evidence type="ECO:0000256" key="1">
    <source>
        <dbReference type="ARBA" id="ARBA00011900"/>
    </source>
</evidence>